<dbReference type="KEGG" id="apln:108734418"/>
<dbReference type="InterPro" id="IPR052954">
    <property type="entry name" value="GPCR-Ligand_Int"/>
</dbReference>
<proteinExistence type="predicted"/>
<feature type="domain" description="G-protein coupled receptors family 1 profile" evidence="6">
    <location>
        <begin position="46"/>
        <end position="314"/>
    </location>
</feature>
<dbReference type="InterPro" id="IPR017452">
    <property type="entry name" value="GPCR_Rhodpsn_7TM"/>
</dbReference>
<keyword evidence="4 5" id="KW-0472">Membrane</keyword>
<keyword evidence="7" id="KW-1185">Reference proteome</keyword>
<dbReference type="Gene3D" id="1.20.1070.10">
    <property type="entry name" value="Rhodopsin 7-helix transmembrane proteins"/>
    <property type="match status" value="1"/>
</dbReference>
<evidence type="ECO:0000259" key="6">
    <source>
        <dbReference type="PROSITE" id="PS50262"/>
    </source>
</evidence>
<evidence type="ECO:0000313" key="7">
    <source>
        <dbReference type="Proteomes" id="UP000192223"/>
    </source>
</evidence>
<reference evidence="8" key="1">
    <citation type="submission" date="2025-08" db="UniProtKB">
        <authorList>
            <consortium name="RefSeq"/>
        </authorList>
    </citation>
    <scope>IDENTIFICATION</scope>
    <source>
        <tissue evidence="8">Entire body</tissue>
    </source>
</reference>
<comment type="subcellular location">
    <subcellularLocation>
        <location evidence="1">Membrane</location>
    </subcellularLocation>
</comment>
<feature type="transmembrane region" description="Helical" evidence="5">
    <location>
        <begin position="248"/>
        <end position="274"/>
    </location>
</feature>
<protein>
    <submittedName>
        <fullName evidence="8">Neuropeptide Y receptor 11</fullName>
    </submittedName>
</protein>
<evidence type="ECO:0000256" key="5">
    <source>
        <dbReference type="SAM" id="Phobius"/>
    </source>
</evidence>
<feature type="transmembrane region" description="Helical" evidence="5">
    <location>
        <begin position="112"/>
        <end position="131"/>
    </location>
</feature>
<dbReference type="PROSITE" id="PS50262">
    <property type="entry name" value="G_PROTEIN_RECEP_F1_2"/>
    <property type="match status" value="1"/>
</dbReference>
<name>A0A7F5R0H3_AGRPL</name>
<dbReference type="RefSeq" id="XP_025831136.1">
    <property type="nucleotide sequence ID" value="XM_025975351.1"/>
</dbReference>
<evidence type="ECO:0000256" key="2">
    <source>
        <dbReference type="ARBA" id="ARBA00022692"/>
    </source>
</evidence>
<evidence type="ECO:0000256" key="3">
    <source>
        <dbReference type="ARBA" id="ARBA00022989"/>
    </source>
</evidence>
<dbReference type="GO" id="GO:0016020">
    <property type="term" value="C:membrane"/>
    <property type="evidence" value="ECO:0007669"/>
    <property type="project" value="UniProtKB-SubCell"/>
</dbReference>
<keyword evidence="3 5" id="KW-1133">Transmembrane helix</keyword>
<feature type="transmembrane region" description="Helical" evidence="5">
    <location>
        <begin position="66"/>
        <end position="92"/>
    </location>
</feature>
<dbReference type="OrthoDB" id="10011262at2759"/>
<dbReference type="PANTHER" id="PTHR46641">
    <property type="entry name" value="FMRFAMIDE RECEPTOR-RELATED"/>
    <property type="match status" value="1"/>
</dbReference>
<dbReference type="AlphaFoldDB" id="A0A7F5R0H3"/>
<evidence type="ECO:0000256" key="1">
    <source>
        <dbReference type="ARBA" id="ARBA00004370"/>
    </source>
</evidence>
<dbReference type="GeneID" id="108734418"/>
<dbReference type="SUPFAM" id="SSF81321">
    <property type="entry name" value="Family A G protein-coupled receptor-like"/>
    <property type="match status" value="1"/>
</dbReference>
<dbReference type="InParanoid" id="A0A7F5R0H3"/>
<organism evidence="7 8">
    <name type="scientific">Agrilus planipennis</name>
    <name type="common">Emerald ash borer</name>
    <name type="synonym">Agrilus marcopoli</name>
    <dbReference type="NCBI Taxonomy" id="224129"/>
    <lineage>
        <taxon>Eukaryota</taxon>
        <taxon>Metazoa</taxon>
        <taxon>Ecdysozoa</taxon>
        <taxon>Arthropoda</taxon>
        <taxon>Hexapoda</taxon>
        <taxon>Insecta</taxon>
        <taxon>Pterygota</taxon>
        <taxon>Neoptera</taxon>
        <taxon>Endopterygota</taxon>
        <taxon>Coleoptera</taxon>
        <taxon>Polyphaga</taxon>
        <taxon>Elateriformia</taxon>
        <taxon>Buprestoidea</taxon>
        <taxon>Buprestidae</taxon>
        <taxon>Agrilinae</taxon>
        <taxon>Agrilus</taxon>
    </lineage>
</organism>
<sequence length="388" mass="44619">MMLDEELFHKIKNKSDFNLWVIEPTLIGWIAYGAVIPIICLFGAIGNFISVLMLHKMTQIKDSFFVYLKYLALVNFGSCITQATSALSNVIFWDFKIVINIDCFICLPLNNMLTYLGTAISLTFIIDRYLLMRRVVRLTKPKFCESKVATNICLTLATIIFICSIPFYFIYELDENNIIKASKFFKSKTYTVYIWFMFITFSVQPAMLLTVGITLLTISLKKIMQMKSKCCQRMSKESLNKQEQHKKLVISLITIVFLFMIGVVPSQAVSRYMATNLIFFGDIEMAKRSKPLELLRILTSILCAINVSSNFPLFCRFCPQFAEIVKYKVERYKKWPRSRKRQCGNSKCLEEGFCNCTFLVQSLSSVLVANTVKTSFSVVRLTPIFSES</sequence>
<gene>
    <name evidence="8" type="primary">LOC108734418</name>
</gene>
<feature type="transmembrane region" description="Helical" evidence="5">
    <location>
        <begin position="152"/>
        <end position="171"/>
    </location>
</feature>
<dbReference type="Proteomes" id="UP000192223">
    <property type="component" value="Unplaced"/>
</dbReference>
<dbReference type="PANTHER" id="PTHR46641:SF25">
    <property type="entry name" value="CNMAMIDE RECEPTOR-RELATED"/>
    <property type="match status" value="1"/>
</dbReference>
<feature type="transmembrane region" description="Helical" evidence="5">
    <location>
        <begin position="191"/>
        <end position="218"/>
    </location>
</feature>
<evidence type="ECO:0000313" key="8">
    <source>
        <dbReference type="RefSeq" id="XP_025831136.1"/>
    </source>
</evidence>
<accession>A0A7F5R0H3</accession>
<keyword evidence="2 5" id="KW-0812">Transmembrane</keyword>
<evidence type="ECO:0000256" key="4">
    <source>
        <dbReference type="ARBA" id="ARBA00023136"/>
    </source>
</evidence>
<feature type="transmembrane region" description="Helical" evidence="5">
    <location>
        <begin position="29"/>
        <end position="54"/>
    </location>
</feature>
<keyword evidence="8" id="KW-0675">Receptor</keyword>